<name>A0ACC2GBS7_DALPE</name>
<evidence type="ECO:0000313" key="2">
    <source>
        <dbReference type="Proteomes" id="UP001157502"/>
    </source>
</evidence>
<organism evidence="1 2">
    <name type="scientific">Dallia pectoralis</name>
    <name type="common">Alaska blackfish</name>
    <dbReference type="NCBI Taxonomy" id="75939"/>
    <lineage>
        <taxon>Eukaryota</taxon>
        <taxon>Metazoa</taxon>
        <taxon>Chordata</taxon>
        <taxon>Craniata</taxon>
        <taxon>Vertebrata</taxon>
        <taxon>Euteleostomi</taxon>
        <taxon>Actinopterygii</taxon>
        <taxon>Neopterygii</taxon>
        <taxon>Teleostei</taxon>
        <taxon>Protacanthopterygii</taxon>
        <taxon>Esociformes</taxon>
        <taxon>Umbridae</taxon>
        <taxon>Dallia</taxon>
    </lineage>
</organism>
<dbReference type="Proteomes" id="UP001157502">
    <property type="component" value="Chromosome 15"/>
</dbReference>
<protein>
    <submittedName>
        <fullName evidence="1">Uncharacterized protein</fullName>
    </submittedName>
</protein>
<evidence type="ECO:0000313" key="1">
    <source>
        <dbReference type="EMBL" id="KAJ8000938.1"/>
    </source>
</evidence>
<proteinExistence type="predicted"/>
<keyword evidence="2" id="KW-1185">Reference proteome</keyword>
<gene>
    <name evidence="1" type="ORF">DPEC_G00185570</name>
</gene>
<sequence>MSPACLLLKCWRYDRALAQPAGSYHPLGPDHSNIHQSVSRSSPSSLVQSGAHLPGTSDACAWLISEAPLGRTAGTLGGKEPRTAPPWQDDRLNDTRMAERATSLLIRLFMKRKGDRQISSHWVRFMSVELMPSLVLRI</sequence>
<accession>A0ACC2GBS7</accession>
<comment type="caution">
    <text evidence="1">The sequence shown here is derived from an EMBL/GenBank/DDBJ whole genome shotgun (WGS) entry which is preliminary data.</text>
</comment>
<dbReference type="EMBL" id="CM055742">
    <property type="protein sequence ID" value="KAJ8000938.1"/>
    <property type="molecule type" value="Genomic_DNA"/>
</dbReference>
<reference evidence="1" key="1">
    <citation type="submission" date="2021-05" db="EMBL/GenBank/DDBJ databases">
        <authorList>
            <person name="Pan Q."/>
            <person name="Jouanno E."/>
            <person name="Zahm M."/>
            <person name="Klopp C."/>
            <person name="Cabau C."/>
            <person name="Louis A."/>
            <person name="Berthelot C."/>
            <person name="Parey E."/>
            <person name="Roest Crollius H."/>
            <person name="Montfort J."/>
            <person name="Robinson-Rechavi M."/>
            <person name="Bouchez O."/>
            <person name="Lampietro C."/>
            <person name="Lopez Roques C."/>
            <person name="Donnadieu C."/>
            <person name="Postlethwait J."/>
            <person name="Bobe J."/>
            <person name="Dillon D."/>
            <person name="Chandos A."/>
            <person name="von Hippel F."/>
            <person name="Guiguen Y."/>
        </authorList>
    </citation>
    <scope>NUCLEOTIDE SEQUENCE</scope>
    <source>
        <strain evidence="1">YG-Jan2019</strain>
    </source>
</reference>